<reference evidence="1" key="1">
    <citation type="submission" date="2022-04" db="EMBL/GenBank/DDBJ databases">
        <title>Carnegiea gigantea Genome sequencing and assembly v2.</title>
        <authorList>
            <person name="Copetti D."/>
            <person name="Sanderson M.J."/>
            <person name="Burquez A."/>
            <person name="Wojciechowski M.F."/>
        </authorList>
    </citation>
    <scope>NUCLEOTIDE SEQUENCE</scope>
    <source>
        <strain evidence="1">SGP5-SGP5p</strain>
        <tissue evidence="1">Aerial part</tissue>
    </source>
</reference>
<sequence>MCSFSSLWNNSMKPILRQLDQWDLLLLEGKFSKWPVESIDPYDVCFRLLDGQKFLVTAFDVCMTLHVPLEGRQIVEITKSSVDEEYDKNSYRSKSVLKYVKDFTLEKLINSVRHYKENKAAKDVHLDGPLFFLMVLYLDIDFNIAVMKEVIADLHNAHMEFPKLQLKQQPNKDDGGPLFNPTFALHEPHGEA</sequence>
<comment type="caution">
    <text evidence="1">The sequence shown here is derived from an EMBL/GenBank/DDBJ whole genome shotgun (WGS) entry which is preliminary data.</text>
</comment>
<name>A0A9Q1KAL2_9CARY</name>
<proteinExistence type="predicted"/>
<dbReference type="AlphaFoldDB" id="A0A9Q1KAL2"/>
<dbReference type="Proteomes" id="UP001153076">
    <property type="component" value="Unassembled WGS sequence"/>
</dbReference>
<organism evidence="1 2">
    <name type="scientific">Carnegiea gigantea</name>
    <dbReference type="NCBI Taxonomy" id="171969"/>
    <lineage>
        <taxon>Eukaryota</taxon>
        <taxon>Viridiplantae</taxon>
        <taxon>Streptophyta</taxon>
        <taxon>Embryophyta</taxon>
        <taxon>Tracheophyta</taxon>
        <taxon>Spermatophyta</taxon>
        <taxon>Magnoliopsida</taxon>
        <taxon>eudicotyledons</taxon>
        <taxon>Gunneridae</taxon>
        <taxon>Pentapetalae</taxon>
        <taxon>Caryophyllales</taxon>
        <taxon>Cactineae</taxon>
        <taxon>Cactaceae</taxon>
        <taxon>Cactoideae</taxon>
        <taxon>Echinocereeae</taxon>
        <taxon>Carnegiea</taxon>
    </lineage>
</organism>
<protein>
    <submittedName>
        <fullName evidence="1">Uncharacterized protein</fullName>
    </submittedName>
</protein>
<dbReference type="EMBL" id="JAKOGI010000204">
    <property type="protein sequence ID" value="KAJ8439955.1"/>
    <property type="molecule type" value="Genomic_DNA"/>
</dbReference>
<evidence type="ECO:0000313" key="1">
    <source>
        <dbReference type="EMBL" id="KAJ8439955.1"/>
    </source>
</evidence>
<evidence type="ECO:0000313" key="2">
    <source>
        <dbReference type="Proteomes" id="UP001153076"/>
    </source>
</evidence>
<accession>A0A9Q1KAL2</accession>
<dbReference type="OrthoDB" id="679318at2759"/>
<gene>
    <name evidence="1" type="ORF">Cgig2_013582</name>
</gene>
<keyword evidence="2" id="KW-1185">Reference proteome</keyword>